<proteinExistence type="predicted"/>
<dbReference type="AlphaFoldDB" id="A0A4R4FE44"/>
<protein>
    <submittedName>
        <fullName evidence="2">Class B sortase</fullName>
    </submittedName>
</protein>
<dbReference type="EMBL" id="SMMX01000012">
    <property type="protein sequence ID" value="TDA21029.1"/>
    <property type="molecule type" value="Genomic_DNA"/>
</dbReference>
<organism evidence="2 3">
    <name type="scientific">Extibacter muris</name>
    <dbReference type="NCBI Taxonomy" id="1796622"/>
    <lineage>
        <taxon>Bacteria</taxon>
        <taxon>Bacillati</taxon>
        <taxon>Bacillota</taxon>
        <taxon>Clostridia</taxon>
        <taxon>Lachnospirales</taxon>
        <taxon>Lachnospiraceae</taxon>
        <taxon>Extibacter</taxon>
    </lineage>
</organism>
<dbReference type="GO" id="GO:0016787">
    <property type="term" value="F:hydrolase activity"/>
    <property type="evidence" value="ECO:0007669"/>
    <property type="project" value="UniProtKB-KW"/>
</dbReference>
<evidence type="ECO:0000313" key="2">
    <source>
        <dbReference type="EMBL" id="TDA21029.1"/>
    </source>
</evidence>
<feature type="active site" description="Proton donor/acceptor" evidence="1">
    <location>
        <position position="43"/>
    </location>
</feature>
<evidence type="ECO:0000313" key="3">
    <source>
        <dbReference type="Proteomes" id="UP000295710"/>
    </source>
</evidence>
<keyword evidence="3" id="KW-1185">Reference proteome</keyword>
<accession>A0A4R4FE44</accession>
<sequence length="164" mass="18944">MSTPDEPEYYLRRAFDKTSSQSRTPFVGAGSTIDSDLFIVYGHNMKNNTMFGTLDDYASKAFWEETPPLLFTTTTEYREYEIFAALKTRILYQDEPGYRWYYQAGDLTEKAFNELVSYLSENALYDTGITPSYGEQITILSTCSYQEDNGRFLIAARRIHTDTE</sequence>
<reference evidence="2 3" key="1">
    <citation type="journal article" date="2016" name="Nat. Microbiol.">
        <title>The Mouse Intestinal Bacterial Collection (miBC) provides host-specific insight into cultured diversity and functional potential of the gut microbiota.</title>
        <authorList>
            <person name="Lagkouvardos I."/>
            <person name="Pukall R."/>
            <person name="Abt B."/>
            <person name="Foesel B.U."/>
            <person name="Meier-Kolthoff J.P."/>
            <person name="Kumar N."/>
            <person name="Bresciani A."/>
            <person name="Martinez I."/>
            <person name="Just S."/>
            <person name="Ziegler C."/>
            <person name="Brugiroux S."/>
            <person name="Garzetti D."/>
            <person name="Wenning M."/>
            <person name="Bui T.P."/>
            <person name="Wang J."/>
            <person name="Hugenholtz F."/>
            <person name="Plugge C.M."/>
            <person name="Peterson D.A."/>
            <person name="Hornef M.W."/>
            <person name="Baines J.F."/>
            <person name="Smidt H."/>
            <person name="Walter J."/>
            <person name="Kristiansen K."/>
            <person name="Nielsen H.B."/>
            <person name="Haller D."/>
            <person name="Overmann J."/>
            <person name="Stecher B."/>
            <person name="Clavel T."/>
        </authorList>
    </citation>
    <scope>NUCLEOTIDE SEQUENCE [LARGE SCALE GENOMIC DNA]</scope>
    <source>
        <strain evidence="2 3">DSM 28560</strain>
    </source>
</reference>
<feature type="active site" description="Acyl-thioester intermediate" evidence="1">
    <location>
        <position position="143"/>
    </location>
</feature>
<comment type="caution">
    <text evidence="2">The sequence shown here is derived from an EMBL/GenBank/DDBJ whole genome shotgun (WGS) entry which is preliminary data.</text>
</comment>
<dbReference type="Proteomes" id="UP000295710">
    <property type="component" value="Unassembled WGS sequence"/>
</dbReference>
<name>A0A4R4FE44_9FIRM</name>
<evidence type="ECO:0000256" key="1">
    <source>
        <dbReference type="PIRSR" id="PIRSR605754-1"/>
    </source>
</evidence>
<dbReference type="Gene3D" id="2.40.260.10">
    <property type="entry name" value="Sortase"/>
    <property type="match status" value="1"/>
</dbReference>
<dbReference type="InterPro" id="IPR009835">
    <property type="entry name" value="SrtB"/>
</dbReference>
<dbReference type="RefSeq" id="WP_132279007.1">
    <property type="nucleotide sequence ID" value="NZ_JAOBST010000047.1"/>
</dbReference>
<dbReference type="InterPro" id="IPR023365">
    <property type="entry name" value="Sortase_dom-sf"/>
</dbReference>
<gene>
    <name evidence="2" type="ORF">E1963_13855</name>
</gene>
<dbReference type="SUPFAM" id="SSF63817">
    <property type="entry name" value="Sortase"/>
    <property type="match status" value="1"/>
</dbReference>
<dbReference type="CDD" id="cd05826">
    <property type="entry name" value="Sortase_B"/>
    <property type="match status" value="1"/>
</dbReference>